<dbReference type="RefSeq" id="WP_062602124.1">
    <property type="nucleotide sequence ID" value="NZ_FCOX02000002.1"/>
</dbReference>
<keyword evidence="1" id="KW-0812">Transmembrane</keyword>
<keyword evidence="1" id="KW-0472">Membrane</keyword>
<evidence type="ECO:0000256" key="1">
    <source>
        <dbReference type="SAM" id="Phobius"/>
    </source>
</evidence>
<feature type="transmembrane region" description="Helical" evidence="1">
    <location>
        <begin position="73"/>
        <end position="93"/>
    </location>
</feature>
<feature type="transmembrane region" description="Helical" evidence="1">
    <location>
        <begin position="156"/>
        <end position="177"/>
    </location>
</feature>
<dbReference type="AlphaFoldDB" id="A0A157ZJ20"/>
<feature type="transmembrane region" description="Helical" evidence="1">
    <location>
        <begin position="325"/>
        <end position="345"/>
    </location>
</feature>
<dbReference type="EMBL" id="FCOX02000002">
    <property type="protein sequence ID" value="SAK45485.1"/>
    <property type="molecule type" value="Genomic_DNA"/>
</dbReference>
<gene>
    <name evidence="2" type="ORF">AWB78_00617</name>
</gene>
<feature type="transmembrane region" description="Helical" evidence="1">
    <location>
        <begin position="293"/>
        <end position="313"/>
    </location>
</feature>
<feature type="transmembrane region" description="Helical" evidence="1">
    <location>
        <begin position="267"/>
        <end position="286"/>
    </location>
</feature>
<feature type="transmembrane region" description="Helical" evidence="1">
    <location>
        <begin position="122"/>
        <end position="144"/>
    </location>
</feature>
<protein>
    <recommendedName>
        <fullName evidence="4">Quinol:cytochrome c oxidoreductase quinone-binding subunit 2</fullName>
    </recommendedName>
</protein>
<dbReference type="Proteomes" id="UP000071859">
    <property type="component" value="Unassembled WGS sequence"/>
</dbReference>
<evidence type="ECO:0000313" key="2">
    <source>
        <dbReference type="EMBL" id="SAK45485.1"/>
    </source>
</evidence>
<keyword evidence="1" id="KW-1133">Transmembrane helix</keyword>
<dbReference type="PANTHER" id="PTHR43044">
    <property type="match status" value="1"/>
</dbReference>
<keyword evidence="3" id="KW-1185">Reference proteome</keyword>
<evidence type="ECO:0008006" key="4">
    <source>
        <dbReference type="Google" id="ProtNLM"/>
    </source>
</evidence>
<dbReference type="PANTHER" id="PTHR43044:SF1">
    <property type="entry name" value="QUINOL:CYTOCHROME C OXIDOREDUCTASE QUINONE-BINDING SUBUNIT 2"/>
    <property type="match status" value="1"/>
</dbReference>
<name>A0A157ZJ20_9BURK</name>
<feature type="transmembrane region" description="Helical" evidence="1">
    <location>
        <begin position="227"/>
        <end position="247"/>
    </location>
</feature>
<comment type="caution">
    <text evidence="2">The sequence shown here is derived from an EMBL/GenBank/DDBJ whole genome shotgun (WGS) entry which is preliminary data.</text>
</comment>
<evidence type="ECO:0000313" key="3">
    <source>
        <dbReference type="Proteomes" id="UP000071859"/>
    </source>
</evidence>
<dbReference type="PROSITE" id="PS51257">
    <property type="entry name" value="PROKAR_LIPOPROTEIN"/>
    <property type="match status" value="1"/>
</dbReference>
<organism evidence="2 3">
    <name type="scientific">Caballeronia calidae</name>
    <dbReference type="NCBI Taxonomy" id="1777139"/>
    <lineage>
        <taxon>Bacteria</taxon>
        <taxon>Pseudomonadati</taxon>
        <taxon>Pseudomonadota</taxon>
        <taxon>Betaproteobacteria</taxon>
        <taxon>Burkholderiales</taxon>
        <taxon>Burkholderiaceae</taxon>
        <taxon>Caballeronia</taxon>
    </lineage>
</organism>
<reference evidence="2" key="1">
    <citation type="submission" date="2016-01" db="EMBL/GenBank/DDBJ databases">
        <authorList>
            <person name="Peeters C."/>
        </authorList>
    </citation>
    <scope>NUCLEOTIDE SEQUENCE</scope>
    <source>
        <strain evidence="2">LMG 29321</strain>
    </source>
</reference>
<sequence length="362" mass="40541">MNRYLPLAALAVLVAACIAAWSFAPQALLGAYLATWWFCCGLVMGGLANVWVHNLTGGRWGEAIRQPLLELSRVMWILALLFLPVLIGMHELYPWAPRASTGVERWAGELPARSAWFKSMWLMPWFFVARSVFYLAVWTVLASLSRQPAWRRSARFSAAALIVYGLTISLAALDWVMSLMPVWYSSVFGMLVGVSQALAGMALAALLATRTRPLPQPIIFRDLGNLLLMYVMTWAYLAFTQFLIIWAENLPHEIAWYIPRMQHGWLYVAWLLALFHFFAPLLIPLFRNAKEAPALLGWLAAGLLAAHQLDVWWTIFPSLPVGWLQWLWTVPLTISAFLVAAYVAMKKRGGIASTTAAGVGHV</sequence>
<feature type="transmembrane region" description="Helical" evidence="1">
    <location>
        <begin position="183"/>
        <end position="207"/>
    </location>
</feature>
<proteinExistence type="predicted"/>
<feature type="transmembrane region" description="Helical" evidence="1">
    <location>
        <begin position="32"/>
        <end position="52"/>
    </location>
</feature>
<accession>A0A157ZJ20</accession>